<dbReference type="STRING" id="545694.TREPR_1826"/>
<accession>F5YLW9</accession>
<gene>
    <name evidence="2" type="ordered locus">TREPR_1826</name>
</gene>
<evidence type="ECO:0000313" key="2">
    <source>
        <dbReference type="EMBL" id="AEF85699.1"/>
    </source>
</evidence>
<protein>
    <submittedName>
        <fullName evidence="2">Putative AAA ATPase</fullName>
    </submittedName>
</protein>
<sequence length="741" mass="83479">MEDQKYRKSPRLLNEFEQIVAAVDKHKGINGPFFKEVWPALRDTGKFFDISAQESALFALILASSGEEPVSAGVIAKRINCNYIQFLKYMESFENLEKKGLIRPYSGNDTFESPSRNFNPIYVIPMDVITAVREGRKYRYEDCESPVTAKDRALKALKERETCNARQPVNSPGTASRSSTPDLLNNLDQIKQLVEKHGLGPEFFNSAKEDLDAVCGVLKVTPVQAALFALLLEKSGAPEACLSGIAQALHCGKIQALRYSGDLEALELKHLIVAFDTEDDNIFSSRPSFLKKRQSQDSCTYIVPRDVFLALEAGREYHYAIYRGLSPEEFFTAADRILSAFSKRELSSKQFLSEIKYLFSGNPDIMFVQKIKSCNFSFTLDMALLYFCASLVEDNNETLRFSHIRFLFGRRNSQEAKRSFMNGKNDLFTSELIEHVCDNGLADTDEYRLTNKARDSFLEDLDLKENKNIKGNNIIHSGSIAEKQLYYPPKVSVQIDELGRLLQEEHFSAIVKRLRESNMKTGFACLFSGSPGTGKTETAYQIARATGRDIFFVDISETKSMWFGESEKKIKSLFTRYNGMVKQAKLAPILLFNEADAILGKRQEIGAERRGPAQTENTIQNILLQEIENLDGGILIATTNMADNFDAAFERRFLYKIKFEKPDLEAKTAIWKNILSQQEDNEMDLSVLAGRFDFSGGQIENVARKATVASLIRGKALSSADITALCEEEQPGRETHHIGFV</sequence>
<dbReference type="Pfam" id="PF00004">
    <property type="entry name" value="AAA"/>
    <property type="match status" value="1"/>
</dbReference>
<dbReference type="Gene3D" id="3.40.50.300">
    <property type="entry name" value="P-loop containing nucleotide triphosphate hydrolases"/>
    <property type="match status" value="1"/>
</dbReference>
<dbReference type="PANTHER" id="PTHR23074">
    <property type="entry name" value="AAA DOMAIN-CONTAINING"/>
    <property type="match status" value="1"/>
</dbReference>
<dbReference type="InterPro" id="IPR050304">
    <property type="entry name" value="MT-severing_AAA_ATPase"/>
</dbReference>
<dbReference type="eggNOG" id="COG0464">
    <property type="taxonomic scope" value="Bacteria"/>
</dbReference>
<dbReference type="AlphaFoldDB" id="F5YLW9"/>
<dbReference type="HOGENOM" id="CLU_022187_0_0_12"/>
<dbReference type="PANTHER" id="PTHR23074:SF83">
    <property type="entry name" value="VACUOLAR PROTEIN SORTING-ASSOCIATED PROTEIN 4A"/>
    <property type="match status" value="1"/>
</dbReference>
<organism evidence="2 3">
    <name type="scientific">Treponema primitia (strain ATCC BAA-887 / DSM 12427 / ZAS-2)</name>
    <dbReference type="NCBI Taxonomy" id="545694"/>
    <lineage>
        <taxon>Bacteria</taxon>
        <taxon>Pseudomonadati</taxon>
        <taxon>Spirochaetota</taxon>
        <taxon>Spirochaetia</taxon>
        <taxon>Spirochaetales</taxon>
        <taxon>Treponemataceae</taxon>
        <taxon>Treponema</taxon>
    </lineage>
</organism>
<proteinExistence type="predicted"/>
<reference evidence="2 3" key="2">
    <citation type="journal article" date="2011" name="ISME J.">
        <title>RNA-seq reveals cooperative metabolic interactions between two termite-gut spirochete species in co-culture.</title>
        <authorList>
            <person name="Rosenthal A.Z."/>
            <person name="Matson E.G."/>
            <person name="Eldar A."/>
            <person name="Leadbetter J.R."/>
        </authorList>
    </citation>
    <scope>NUCLEOTIDE SEQUENCE [LARGE SCALE GENOMIC DNA]</scope>
    <source>
        <strain evidence="3">ATCC BAA-887 / DSM 12427 / ZAS-2</strain>
    </source>
</reference>
<dbReference type="InterPro" id="IPR027417">
    <property type="entry name" value="P-loop_NTPase"/>
</dbReference>
<dbReference type="CDD" id="cd19481">
    <property type="entry name" value="RecA-like_protease"/>
    <property type="match status" value="1"/>
</dbReference>
<keyword evidence="3" id="KW-1185">Reference proteome</keyword>
<dbReference type="Proteomes" id="UP000009223">
    <property type="component" value="Chromosome"/>
</dbReference>
<evidence type="ECO:0000313" key="3">
    <source>
        <dbReference type="Proteomes" id="UP000009223"/>
    </source>
</evidence>
<dbReference type="GO" id="GO:0005524">
    <property type="term" value="F:ATP binding"/>
    <property type="evidence" value="ECO:0007669"/>
    <property type="project" value="InterPro"/>
</dbReference>
<dbReference type="SMART" id="SM00382">
    <property type="entry name" value="AAA"/>
    <property type="match status" value="1"/>
</dbReference>
<feature type="domain" description="AAA+ ATPase" evidence="1">
    <location>
        <begin position="521"/>
        <end position="663"/>
    </location>
</feature>
<dbReference type="RefSeq" id="WP_015708310.1">
    <property type="nucleotide sequence ID" value="NC_015578.1"/>
</dbReference>
<dbReference type="EMBL" id="CP001843">
    <property type="protein sequence ID" value="AEF85699.1"/>
    <property type="molecule type" value="Genomic_DNA"/>
</dbReference>
<dbReference type="GO" id="GO:0016887">
    <property type="term" value="F:ATP hydrolysis activity"/>
    <property type="evidence" value="ECO:0007669"/>
    <property type="project" value="InterPro"/>
</dbReference>
<reference evidence="3" key="1">
    <citation type="submission" date="2009-12" db="EMBL/GenBank/DDBJ databases">
        <title>Complete sequence of Treponema primitia strain ZAS-2.</title>
        <authorList>
            <person name="Tetu S.G."/>
            <person name="Matson E."/>
            <person name="Ren Q."/>
            <person name="Seshadri R."/>
            <person name="Elbourne L."/>
            <person name="Hassan K.A."/>
            <person name="Durkin A."/>
            <person name="Radune D."/>
            <person name="Mohamoud Y."/>
            <person name="Shay R."/>
            <person name="Jin S."/>
            <person name="Zhang X."/>
            <person name="Lucey K."/>
            <person name="Ballor N.R."/>
            <person name="Ottesen E."/>
            <person name="Rosenthal R."/>
            <person name="Allen A."/>
            <person name="Leadbetter J.R."/>
            <person name="Paulsen I.T."/>
        </authorList>
    </citation>
    <scope>NUCLEOTIDE SEQUENCE [LARGE SCALE GENOMIC DNA]</scope>
    <source>
        <strain evidence="3">ATCC BAA-887 / DSM 12427 / ZAS-2</strain>
    </source>
</reference>
<evidence type="ECO:0000259" key="1">
    <source>
        <dbReference type="SMART" id="SM00382"/>
    </source>
</evidence>
<dbReference type="InterPro" id="IPR003959">
    <property type="entry name" value="ATPase_AAA_core"/>
</dbReference>
<dbReference type="InterPro" id="IPR003593">
    <property type="entry name" value="AAA+_ATPase"/>
</dbReference>
<dbReference type="KEGG" id="tpi:TREPR_1826"/>
<dbReference type="SUPFAM" id="SSF52540">
    <property type="entry name" value="P-loop containing nucleoside triphosphate hydrolases"/>
    <property type="match status" value="1"/>
</dbReference>
<name>F5YLW9_TREPZ</name>